<evidence type="ECO:0000313" key="2">
    <source>
        <dbReference type="EMBL" id="EBO6372403.1"/>
    </source>
</evidence>
<protein>
    <submittedName>
        <fullName evidence="2">Uncharacterized protein</fullName>
    </submittedName>
</protein>
<comment type="caution">
    <text evidence="2">The sequence shown here is derived from an EMBL/GenBank/DDBJ whole genome shotgun (WGS) entry which is preliminary data.</text>
</comment>
<accession>A0A5U1A6W1</accession>
<dbReference type="EMBL" id="AAGJDN010000021">
    <property type="protein sequence ID" value="EBO6372403.1"/>
    <property type="molecule type" value="Genomic_DNA"/>
</dbReference>
<organism evidence="2">
    <name type="scientific">Salmonella enterica</name>
    <name type="common">Salmonella choleraesuis</name>
    <dbReference type="NCBI Taxonomy" id="28901"/>
    <lineage>
        <taxon>Bacteria</taxon>
        <taxon>Pseudomonadati</taxon>
        <taxon>Pseudomonadota</taxon>
        <taxon>Gammaproteobacteria</taxon>
        <taxon>Enterobacterales</taxon>
        <taxon>Enterobacteriaceae</taxon>
        <taxon>Salmonella</taxon>
    </lineage>
</organism>
<evidence type="ECO:0000256" key="1">
    <source>
        <dbReference type="SAM" id="MobiDB-lite"/>
    </source>
</evidence>
<sequence length="82" mass="9394">MTPRSLIHRRENSAVDFLTGGDSYPVASGFLGRYHHQIIVCIYFNGRFLNRRKVANHDENPKKAHPKMGKYATSHTRKKPTA</sequence>
<reference evidence="2" key="1">
    <citation type="submission" date="2018-07" db="EMBL/GenBank/DDBJ databases">
        <authorList>
            <consortium name="PulseNet: The National Subtyping Network for Foodborne Disease Surveillance"/>
            <person name="Tarr C.L."/>
            <person name="Trees E."/>
            <person name="Katz L.S."/>
            <person name="Carleton-Romer H.A."/>
            <person name="Stroika S."/>
            <person name="Kucerova Z."/>
            <person name="Roache K.F."/>
            <person name="Sabol A.L."/>
            <person name="Besser J."/>
            <person name="Gerner-Smidt P."/>
        </authorList>
    </citation>
    <scope>NUCLEOTIDE SEQUENCE</scope>
    <source>
        <strain evidence="2">PNUSAS047157</strain>
    </source>
</reference>
<feature type="region of interest" description="Disordered" evidence="1">
    <location>
        <begin position="55"/>
        <end position="82"/>
    </location>
</feature>
<proteinExistence type="predicted"/>
<name>A0A5U1A6W1_SALER</name>
<dbReference type="AlphaFoldDB" id="A0A5U1A6W1"/>
<gene>
    <name evidence="2" type="ORF">DWC72_17465</name>
</gene>